<proteinExistence type="predicted"/>
<dbReference type="RefSeq" id="WP_075977514.1">
    <property type="nucleotide sequence ID" value="NZ_MKQR01000026.1"/>
</dbReference>
<gene>
    <name evidence="1" type="ORF">BJP25_30235</name>
</gene>
<accession>A0A1Q9LFS2</accession>
<protein>
    <recommendedName>
        <fullName evidence="3">PE domain-containing protein</fullName>
    </recommendedName>
</protein>
<evidence type="ECO:0000313" key="2">
    <source>
        <dbReference type="Proteomes" id="UP000186040"/>
    </source>
</evidence>
<reference evidence="1 2" key="1">
    <citation type="submission" date="2016-10" db="EMBL/GenBank/DDBJ databases">
        <title>The Draft Genome Sequence of Actinokineospora bangkokensis 44EHWT reveals the biosynthetic pathway of antifungal compounds Thailandins with unusual extender unit butylmalonyl-CoA.</title>
        <authorList>
            <person name="Greule A."/>
            <person name="Intra B."/>
            <person name="Flemming S."/>
            <person name="Rommel M.G."/>
            <person name="Panbangred W."/>
            <person name="Bechthold A."/>
        </authorList>
    </citation>
    <scope>NUCLEOTIDE SEQUENCE [LARGE SCALE GENOMIC DNA]</scope>
    <source>
        <strain evidence="1 2">44EHW</strain>
    </source>
</reference>
<evidence type="ECO:0000313" key="1">
    <source>
        <dbReference type="EMBL" id="OLR90845.1"/>
    </source>
</evidence>
<dbReference type="STRING" id="1193682.BJP25_30235"/>
<dbReference type="Proteomes" id="UP000186040">
    <property type="component" value="Unassembled WGS sequence"/>
</dbReference>
<keyword evidence="2" id="KW-1185">Reference proteome</keyword>
<sequence length="127" mass="13203">MYIDEGAGAPLGPIGKSMADFASSAAAGQFAVSQSGGDALLSAIRTMMTWVDKNIGRLDILSQVPQLGSSNGAQVMGPYVQSVASDGEGFLTQLTAFRESLVKAEEGITQAMANYQQVDNLNASKLV</sequence>
<evidence type="ECO:0008006" key="3">
    <source>
        <dbReference type="Google" id="ProtNLM"/>
    </source>
</evidence>
<dbReference type="OrthoDB" id="3699236at2"/>
<organism evidence="1 2">
    <name type="scientific">Actinokineospora bangkokensis</name>
    <dbReference type="NCBI Taxonomy" id="1193682"/>
    <lineage>
        <taxon>Bacteria</taxon>
        <taxon>Bacillati</taxon>
        <taxon>Actinomycetota</taxon>
        <taxon>Actinomycetes</taxon>
        <taxon>Pseudonocardiales</taxon>
        <taxon>Pseudonocardiaceae</taxon>
        <taxon>Actinokineospora</taxon>
    </lineage>
</organism>
<comment type="caution">
    <text evidence="1">The sequence shown here is derived from an EMBL/GenBank/DDBJ whole genome shotgun (WGS) entry which is preliminary data.</text>
</comment>
<dbReference type="AlphaFoldDB" id="A0A1Q9LFS2"/>
<dbReference type="EMBL" id="MKQR01000026">
    <property type="protein sequence ID" value="OLR90845.1"/>
    <property type="molecule type" value="Genomic_DNA"/>
</dbReference>
<name>A0A1Q9LFS2_9PSEU</name>